<protein>
    <submittedName>
        <fullName evidence="1">Uncharacterized protein</fullName>
    </submittedName>
</protein>
<organism evidence="1 2">
    <name type="scientific">Candidatus Dojkabacteria bacterium</name>
    <dbReference type="NCBI Taxonomy" id="2099670"/>
    <lineage>
        <taxon>Bacteria</taxon>
        <taxon>Candidatus Dojkabacteria</taxon>
    </lineage>
</organism>
<dbReference type="EMBL" id="SSDS01000008">
    <property type="protein sequence ID" value="TXG78696.1"/>
    <property type="molecule type" value="Genomic_DNA"/>
</dbReference>
<name>A0A5C7JDR6_9BACT</name>
<comment type="caution">
    <text evidence="1">The sequence shown here is derived from an EMBL/GenBank/DDBJ whole genome shotgun (WGS) entry which is preliminary data.</text>
</comment>
<evidence type="ECO:0000313" key="2">
    <source>
        <dbReference type="Proteomes" id="UP000321026"/>
    </source>
</evidence>
<dbReference type="Proteomes" id="UP000321026">
    <property type="component" value="Unassembled WGS sequence"/>
</dbReference>
<sequence length="79" mass="8486">MKHGILAHQIINTSATNEAITLYTFAAPAVYRLFYENGGLDAYINGLPLVMPLDKHLANAGDVITVKGVCTALLEGIEQ</sequence>
<accession>A0A5C7JDR6</accession>
<proteinExistence type="predicted"/>
<evidence type="ECO:0000313" key="1">
    <source>
        <dbReference type="EMBL" id="TXG78696.1"/>
    </source>
</evidence>
<reference evidence="1 2" key="1">
    <citation type="submission" date="2018-09" db="EMBL/GenBank/DDBJ databases">
        <title>Metagenome Assembled Genomes from an Advanced Water Purification Facility.</title>
        <authorList>
            <person name="Stamps B.W."/>
            <person name="Spear J.R."/>
        </authorList>
    </citation>
    <scope>NUCLEOTIDE SEQUENCE [LARGE SCALE GENOMIC DNA]</scope>
    <source>
        <strain evidence="1">Bin_63_2</strain>
    </source>
</reference>
<dbReference type="AlphaFoldDB" id="A0A5C7JDR6"/>
<gene>
    <name evidence="1" type="ORF">E6Q11_00475</name>
</gene>